<dbReference type="Pfam" id="PF13623">
    <property type="entry name" value="SurA_N_2"/>
    <property type="match status" value="1"/>
</dbReference>
<reference evidence="15" key="1">
    <citation type="journal article" date="2019" name="Int. J. Syst. Evol. Microbiol.">
        <title>The Global Catalogue of Microorganisms (GCM) 10K type strain sequencing project: providing services to taxonomists for standard genome sequencing and annotation.</title>
        <authorList>
            <consortium name="The Broad Institute Genomics Platform"/>
            <consortium name="The Broad Institute Genome Sequencing Center for Infectious Disease"/>
            <person name="Wu L."/>
            <person name="Ma J."/>
        </authorList>
    </citation>
    <scope>NUCLEOTIDE SEQUENCE [LARGE SCALE GENOMIC DNA]</scope>
    <source>
        <strain evidence="15">JCM 31920</strain>
    </source>
</reference>
<dbReference type="RefSeq" id="WP_345028355.1">
    <property type="nucleotide sequence ID" value="NZ_BAABEY010000019.1"/>
</dbReference>
<dbReference type="InterPro" id="IPR052029">
    <property type="entry name" value="PpiD_chaperone"/>
</dbReference>
<keyword evidence="11" id="KW-0697">Rotamase</keyword>
<dbReference type="PANTHER" id="PTHR47529">
    <property type="entry name" value="PEPTIDYL-PROLYL CIS-TRANS ISOMERASE D"/>
    <property type="match status" value="1"/>
</dbReference>
<sequence>MALINKIREKSGIAVTVIAVSLIFFIVGGDLLGPRSFFGGNNTTVGEIRGKKIDYKDFQERVDAVKRNYEAQVGRAANEAEVNQMREQAWMQFISEYAYEDEYKKLGLKVTDDETVDMVQGDHLSPSIIQAFTDPSTGAFNKNGVVEYLRNLKTLGPAQQASWVQFEEGLKMERLRQKLEKLLSSSVYVTKAEAEKEYVASAGKSVVDYLYVPYYSVADSTISVSDSQLGDYLKSHSKQYKGVDSRTVQYVTFPIMPSKEDSTQLYDQIKLLAKELATTTNDSTFVRVNSDVQLPLYQSYANMSDQLKEAVKTFVPGGVFGPYREGNTYYIYKYGGTKTDTVYSVKASHILIRFDNPSDSAKAESRKKAESILAQIRGGASFEAMAMANSADQGSAQRGGDLGYFQNNGTMVKPFEEAVFSHPGTGLINRVIESQFGYHIIKVTEAKTNTLYRLASIGKTIIPSQATRDEVYNKASQFALESKSAEQFTEKAKKENLHISTASRLLESSNNINAIADGREIVRWAFADKTDLNKVSQVFETEEQYVVAVVTNKTDKKNVKVNDFRTEITEKVRNRLKAEKIIGQLKDSKGELDAISSKYGPGSIVEKDVEVNLLTGMLKGAGFDPQAAGKAVGLKAGKRMGPFEGENGVFIIQSKSTEPAPEIADYSQYKNQLLMNKSGSVPYLINEAVQESANIVDNRARFY</sequence>
<proteinExistence type="inferred from homology"/>
<evidence type="ECO:0000256" key="11">
    <source>
        <dbReference type="PROSITE-ProRule" id="PRU00278"/>
    </source>
</evidence>
<dbReference type="GO" id="GO:0016853">
    <property type="term" value="F:isomerase activity"/>
    <property type="evidence" value="ECO:0007669"/>
    <property type="project" value="UniProtKB-KW"/>
</dbReference>
<dbReference type="PROSITE" id="PS50198">
    <property type="entry name" value="PPIC_PPIASE_2"/>
    <property type="match status" value="1"/>
</dbReference>
<evidence type="ECO:0000259" key="13">
    <source>
        <dbReference type="PROSITE" id="PS50198"/>
    </source>
</evidence>
<evidence type="ECO:0000256" key="7">
    <source>
        <dbReference type="ARBA" id="ARBA00023186"/>
    </source>
</evidence>
<dbReference type="InterPro" id="IPR027304">
    <property type="entry name" value="Trigger_fact/SurA_dom_sf"/>
</dbReference>
<comment type="subcellular location">
    <subcellularLocation>
        <location evidence="1">Cell inner membrane</location>
        <topology evidence="1">Single-pass type II membrane protein</topology>
        <orientation evidence="1">Periplasmic side</orientation>
    </subcellularLocation>
</comment>
<feature type="transmembrane region" description="Helical" evidence="12">
    <location>
        <begin position="12"/>
        <end position="32"/>
    </location>
</feature>
<evidence type="ECO:0000256" key="3">
    <source>
        <dbReference type="ARBA" id="ARBA00022519"/>
    </source>
</evidence>
<dbReference type="InterPro" id="IPR046357">
    <property type="entry name" value="PPIase_dom_sf"/>
</dbReference>
<accession>A0ABP8LWZ7</accession>
<evidence type="ECO:0000256" key="12">
    <source>
        <dbReference type="SAM" id="Phobius"/>
    </source>
</evidence>
<evidence type="ECO:0000256" key="2">
    <source>
        <dbReference type="ARBA" id="ARBA00022475"/>
    </source>
</evidence>
<keyword evidence="2" id="KW-1003">Cell membrane</keyword>
<dbReference type="PANTHER" id="PTHR47529:SF1">
    <property type="entry name" value="PERIPLASMIC CHAPERONE PPID"/>
    <property type="match status" value="1"/>
</dbReference>
<evidence type="ECO:0000256" key="10">
    <source>
        <dbReference type="ARBA" id="ARBA00042775"/>
    </source>
</evidence>
<keyword evidence="3" id="KW-0997">Cell inner membrane</keyword>
<dbReference type="InterPro" id="IPR000297">
    <property type="entry name" value="PPIase_PpiC"/>
</dbReference>
<feature type="domain" description="PpiC" evidence="13">
    <location>
        <begin position="342"/>
        <end position="445"/>
    </location>
</feature>
<gene>
    <name evidence="14" type="ORF">GCM10023091_19180</name>
</gene>
<keyword evidence="7" id="KW-0143">Chaperone</keyword>
<keyword evidence="5 12" id="KW-1133">Transmembrane helix</keyword>
<evidence type="ECO:0000313" key="14">
    <source>
        <dbReference type="EMBL" id="GAA4438493.1"/>
    </source>
</evidence>
<dbReference type="Pfam" id="PF13616">
    <property type="entry name" value="Rotamase_3"/>
    <property type="match status" value="1"/>
</dbReference>
<evidence type="ECO:0000256" key="6">
    <source>
        <dbReference type="ARBA" id="ARBA00023136"/>
    </source>
</evidence>
<keyword evidence="11 14" id="KW-0413">Isomerase</keyword>
<protein>
    <recommendedName>
        <fullName evidence="9">Periplasmic chaperone PpiD</fullName>
    </recommendedName>
    <alternativeName>
        <fullName evidence="10">Periplasmic folding chaperone</fullName>
    </alternativeName>
</protein>
<dbReference type="SUPFAM" id="SSF54534">
    <property type="entry name" value="FKBP-like"/>
    <property type="match status" value="1"/>
</dbReference>
<evidence type="ECO:0000256" key="9">
    <source>
        <dbReference type="ARBA" id="ARBA00040743"/>
    </source>
</evidence>
<dbReference type="Gene3D" id="3.10.50.40">
    <property type="match status" value="1"/>
</dbReference>
<keyword evidence="4 12" id="KW-0812">Transmembrane</keyword>
<comment type="similarity">
    <text evidence="8">Belongs to the PpiD chaperone family.</text>
</comment>
<keyword evidence="6 12" id="KW-0472">Membrane</keyword>
<evidence type="ECO:0000256" key="8">
    <source>
        <dbReference type="ARBA" id="ARBA00038408"/>
    </source>
</evidence>
<evidence type="ECO:0000256" key="1">
    <source>
        <dbReference type="ARBA" id="ARBA00004382"/>
    </source>
</evidence>
<dbReference type="SUPFAM" id="SSF109998">
    <property type="entry name" value="Triger factor/SurA peptide-binding domain-like"/>
    <property type="match status" value="1"/>
</dbReference>
<evidence type="ECO:0000256" key="5">
    <source>
        <dbReference type="ARBA" id="ARBA00022989"/>
    </source>
</evidence>
<keyword evidence="15" id="KW-1185">Reference proteome</keyword>
<organism evidence="14 15">
    <name type="scientific">Ravibacter arvi</name>
    <dbReference type="NCBI Taxonomy" id="2051041"/>
    <lineage>
        <taxon>Bacteria</taxon>
        <taxon>Pseudomonadati</taxon>
        <taxon>Bacteroidota</taxon>
        <taxon>Cytophagia</taxon>
        <taxon>Cytophagales</taxon>
        <taxon>Spirosomataceae</taxon>
        <taxon>Ravibacter</taxon>
    </lineage>
</organism>
<evidence type="ECO:0000313" key="15">
    <source>
        <dbReference type="Proteomes" id="UP001501508"/>
    </source>
</evidence>
<name>A0ABP8LWZ7_9BACT</name>
<evidence type="ECO:0000256" key="4">
    <source>
        <dbReference type="ARBA" id="ARBA00022692"/>
    </source>
</evidence>
<comment type="caution">
    <text evidence="14">The sequence shown here is derived from an EMBL/GenBank/DDBJ whole genome shotgun (WGS) entry which is preliminary data.</text>
</comment>
<dbReference type="Proteomes" id="UP001501508">
    <property type="component" value="Unassembled WGS sequence"/>
</dbReference>
<dbReference type="EMBL" id="BAABEY010000019">
    <property type="protein sequence ID" value="GAA4438493.1"/>
    <property type="molecule type" value="Genomic_DNA"/>
</dbReference>